<dbReference type="KEGG" id="lyk:FLP23_01620"/>
<keyword evidence="4 7" id="KW-1133">Transmembrane helix</keyword>
<evidence type="ECO:0000313" key="10">
    <source>
        <dbReference type="Proteomes" id="UP000322159"/>
    </source>
</evidence>
<dbReference type="GO" id="GO:0017004">
    <property type="term" value="P:cytochrome complex assembly"/>
    <property type="evidence" value="ECO:0007669"/>
    <property type="project" value="UniProtKB-KW"/>
</dbReference>
<dbReference type="PANTHER" id="PTHR31566:SF0">
    <property type="entry name" value="CYTOCHROME C BIOGENESIS PROTEIN CCS1, CHLOROPLASTIC"/>
    <property type="match status" value="1"/>
</dbReference>
<feature type="transmembrane region" description="Helical" evidence="7">
    <location>
        <begin position="201"/>
        <end position="222"/>
    </location>
</feature>
<dbReference type="Proteomes" id="UP000322159">
    <property type="component" value="Chromosome"/>
</dbReference>
<feature type="region of interest" description="Disordered" evidence="6">
    <location>
        <begin position="1"/>
        <end position="29"/>
    </location>
</feature>
<feature type="transmembrane region" description="Helical" evidence="7">
    <location>
        <begin position="110"/>
        <end position="128"/>
    </location>
</feature>
<dbReference type="InterPro" id="IPR007816">
    <property type="entry name" value="ResB-like_domain"/>
</dbReference>
<evidence type="ECO:0000256" key="1">
    <source>
        <dbReference type="ARBA" id="ARBA00004141"/>
    </source>
</evidence>
<evidence type="ECO:0000256" key="7">
    <source>
        <dbReference type="SAM" id="Phobius"/>
    </source>
</evidence>
<keyword evidence="3" id="KW-0201">Cytochrome c-type biogenesis</keyword>
<evidence type="ECO:0000256" key="6">
    <source>
        <dbReference type="SAM" id="MobiDB-lite"/>
    </source>
</evidence>
<dbReference type="PANTHER" id="PTHR31566">
    <property type="entry name" value="CYTOCHROME C BIOGENESIS PROTEIN CCS1, CHLOROPLASTIC"/>
    <property type="match status" value="1"/>
</dbReference>
<keyword evidence="10" id="KW-1185">Reference proteome</keyword>
<dbReference type="RefSeq" id="WP_149324261.1">
    <property type="nucleotide sequence ID" value="NZ_CP043504.1"/>
</dbReference>
<dbReference type="OrthoDB" id="3949537at2"/>
<protein>
    <submittedName>
        <fullName evidence="9">Cytochrome c biogenesis protein ResB</fullName>
    </submittedName>
</protein>
<evidence type="ECO:0000259" key="8">
    <source>
        <dbReference type="Pfam" id="PF05140"/>
    </source>
</evidence>
<dbReference type="InterPro" id="IPR023494">
    <property type="entry name" value="Cyt_c_bgen_Ccs1/CcsB/ResB"/>
</dbReference>
<feature type="compositionally biased region" description="Basic and acidic residues" evidence="6">
    <location>
        <begin position="1"/>
        <end position="12"/>
    </location>
</feature>
<gene>
    <name evidence="9" type="ORF">FLP23_01620</name>
</gene>
<sequence length="544" mass="58864">MASPPRSDRAARSTDPLRPSDHIDSAPADPAIAQPRLGVVGYLRFFWRQLTSMRTALVLLLLLALAAVPGSLVPQRSSDPNGVNQYRIDNPDAFEVLDKLGVFSTFSSPWFSAIYLLLFISLVGCIIPRTKHHLDALRARPPKTPARLARLVGFTERTSTADAEAAVEEARAVLRGAGYRVERYGDSISAERGYLRETGNLVFHTALVGVLLTVGLGSGFGYNGQRVIIQDTAFTNSLASYDSFIPGRFFTESALEPFSVRLDDFDGRYQLDPASLQYHPLDYTAHLSVRTPGTDWTAGELKVNAPLEVGGTKMYLLGNGYAPIVTVRNADGDVAFSGPVAFLPQDANLRSLGVIKVPDGLDAQLGMLAFFYPDPAPVGDGTYTSLSPYAGDSSLLTVTVYRGDLGLDEGGSVNAYALDTDDLTPLAGPKADVKALELTQGETVELPEGLGTIEFTGLKRFVSVDFHHDPTEGWVLLFALLILGGLLTSLFIPRRRMWIKAVPDGAGVRLEYAGLARGEDPTLAAAVAEIARRHAERLERRMNA</sequence>
<proteinExistence type="predicted"/>
<feature type="transmembrane region" description="Helical" evidence="7">
    <location>
        <begin position="473"/>
        <end position="492"/>
    </location>
</feature>
<dbReference type="AlphaFoldDB" id="A0A5C1Y5Z1"/>
<dbReference type="EMBL" id="CP043504">
    <property type="protein sequence ID" value="QEO08828.1"/>
    <property type="molecule type" value="Genomic_DNA"/>
</dbReference>
<accession>A0A5C1Y5Z1</accession>
<evidence type="ECO:0000256" key="2">
    <source>
        <dbReference type="ARBA" id="ARBA00022692"/>
    </source>
</evidence>
<keyword evidence="2 7" id="KW-0812">Transmembrane</keyword>
<reference evidence="9 10" key="1">
    <citation type="submission" date="2019-09" db="EMBL/GenBank/DDBJ databases">
        <title>Genome sequencing of strain KACC 19322.</title>
        <authorList>
            <person name="Heo J."/>
            <person name="Kim S.-J."/>
            <person name="Kim J.-S."/>
            <person name="Hong S.-B."/>
            <person name="Kwon S.-W."/>
        </authorList>
    </citation>
    <scope>NUCLEOTIDE SEQUENCE [LARGE SCALE GENOMIC DNA]</scope>
    <source>
        <strain evidence="9 10">KACC 19322</strain>
    </source>
</reference>
<evidence type="ECO:0000256" key="5">
    <source>
        <dbReference type="ARBA" id="ARBA00023136"/>
    </source>
</evidence>
<comment type="subcellular location">
    <subcellularLocation>
        <location evidence="1">Membrane</location>
        <topology evidence="1">Multi-pass membrane protein</topology>
    </subcellularLocation>
</comment>
<evidence type="ECO:0000256" key="4">
    <source>
        <dbReference type="ARBA" id="ARBA00022989"/>
    </source>
</evidence>
<keyword evidence="5 7" id="KW-0472">Membrane</keyword>
<organism evidence="9 10">
    <name type="scientific">Protaetiibacter larvae</name>
    <dbReference type="NCBI Taxonomy" id="2592654"/>
    <lineage>
        <taxon>Bacteria</taxon>
        <taxon>Bacillati</taxon>
        <taxon>Actinomycetota</taxon>
        <taxon>Actinomycetes</taxon>
        <taxon>Micrococcales</taxon>
        <taxon>Microbacteriaceae</taxon>
        <taxon>Protaetiibacter</taxon>
    </lineage>
</organism>
<feature type="transmembrane region" description="Helical" evidence="7">
    <location>
        <begin position="55"/>
        <end position="73"/>
    </location>
</feature>
<name>A0A5C1Y5Z1_9MICO</name>
<feature type="domain" description="ResB-like" evidence="8">
    <location>
        <begin position="53"/>
        <end position="525"/>
    </location>
</feature>
<dbReference type="GO" id="GO:0016020">
    <property type="term" value="C:membrane"/>
    <property type="evidence" value="ECO:0007669"/>
    <property type="project" value="UniProtKB-SubCell"/>
</dbReference>
<dbReference type="Pfam" id="PF05140">
    <property type="entry name" value="ResB"/>
    <property type="match status" value="1"/>
</dbReference>
<evidence type="ECO:0000256" key="3">
    <source>
        <dbReference type="ARBA" id="ARBA00022748"/>
    </source>
</evidence>
<evidence type="ECO:0000313" key="9">
    <source>
        <dbReference type="EMBL" id="QEO08828.1"/>
    </source>
</evidence>